<dbReference type="SUPFAM" id="SSF54427">
    <property type="entry name" value="NTF2-like"/>
    <property type="match status" value="1"/>
</dbReference>
<dbReference type="PANTHER" id="PTHR43861:SF3">
    <property type="entry name" value="PUTATIVE (AFU_ORTHOLOGUE AFUA_2G14390)-RELATED"/>
    <property type="match status" value="1"/>
</dbReference>
<dbReference type="Pfam" id="PF13847">
    <property type="entry name" value="Methyltransf_31"/>
    <property type="match status" value="1"/>
</dbReference>
<accession>A0A381ZHB3</accession>
<keyword evidence="1" id="KW-0808">Transferase</keyword>
<evidence type="ECO:0000256" key="1">
    <source>
        <dbReference type="ARBA" id="ARBA00022679"/>
    </source>
</evidence>
<dbReference type="InterPro" id="IPR025714">
    <property type="entry name" value="Methyltranfer_dom"/>
</dbReference>
<evidence type="ECO:0000313" key="3">
    <source>
        <dbReference type="EMBL" id="SVA88718.1"/>
    </source>
</evidence>
<dbReference type="InterPro" id="IPR029063">
    <property type="entry name" value="SAM-dependent_MTases_sf"/>
</dbReference>
<name>A0A381ZHB3_9ZZZZ</name>
<dbReference type="Gene3D" id="3.40.50.150">
    <property type="entry name" value="Vaccinia Virus protein VP39"/>
    <property type="match status" value="1"/>
</dbReference>
<dbReference type="PANTHER" id="PTHR43861">
    <property type="entry name" value="TRANS-ACONITATE 2-METHYLTRANSFERASE-RELATED"/>
    <property type="match status" value="1"/>
</dbReference>
<dbReference type="SUPFAM" id="SSF53335">
    <property type="entry name" value="S-adenosyl-L-methionine-dependent methyltransferases"/>
    <property type="match status" value="1"/>
</dbReference>
<dbReference type="CDD" id="cd02440">
    <property type="entry name" value="AdoMet_MTases"/>
    <property type="match status" value="1"/>
</dbReference>
<dbReference type="GO" id="GO:0016740">
    <property type="term" value="F:transferase activity"/>
    <property type="evidence" value="ECO:0007669"/>
    <property type="project" value="UniProtKB-KW"/>
</dbReference>
<reference evidence="3" key="1">
    <citation type="submission" date="2018-05" db="EMBL/GenBank/DDBJ databases">
        <authorList>
            <person name="Lanie J.A."/>
            <person name="Ng W.-L."/>
            <person name="Kazmierczak K.M."/>
            <person name="Andrzejewski T.M."/>
            <person name="Davidsen T.M."/>
            <person name="Wayne K.J."/>
            <person name="Tettelin H."/>
            <person name="Glass J.I."/>
            <person name="Rusch D."/>
            <person name="Podicherti R."/>
            <person name="Tsui H.-C.T."/>
            <person name="Winkler M.E."/>
        </authorList>
    </citation>
    <scope>NUCLEOTIDE SEQUENCE</scope>
</reference>
<evidence type="ECO:0000259" key="2">
    <source>
        <dbReference type="Pfam" id="PF13847"/>
    </source>
</evidence>
<dbReference type="EMBL" id="UINC01021346">
    <property type="protein sequence ID" value="SVA88718.1"/>
    <property type="molecule type" value="Genomic_DNA"/>
</dbReference>
<organism evidence="3">
    <name type="scientific">marine metagenome</name>
    <dbReference type="NCBI Taxonomy" id="408172"/>
    <lineage>
        <taxon>unclassified sequences</taxon>
        <taxon>metagenomes</taxon>
        <taxon>ecological metagenomes</taxon>
    </lineage>
</organism>
<dbReference type="Gene3D" id="3.10.450.50">
    <property type="match status" value="1"/>
</dbReference>
<feature type="domain" description="Methyltransferase" evidence="2">
    <location>
        <begin position="197"/>
        <end position="306"/>
    </location>
</feature>
<gene>
    <name evidence="3" type="ORF">METZ01_LOCUS141572</name>
</gene>
<dbReference type="InterPro" id="IPR032710">
    <property type="entry name" value="NTF2-like_dom_sf"/>
</dbReference>
<proteinExistence type="predicted"/>
<protein>
    <recommendedName>
        <fullName evidence="2">Methyltransferase domain-containing protein</fullName>
    </recommendedName>
</protein>
<dbReference type="AlphaFoldDB" id="A0A381ZHB3"/>
<sequence length="350" mass="40316">MRKLFVITLFLFVQSVWADDDVNDELDAAWDKIKMTVSNGDFRSYKSVYHRDAILVNGITNKSYPIKDAFAGWKQGFEDTRSGKITAQVDVKFSQRLTDKTTAHETGIFHYYTIDKEGKQNDSYVHFESLWVKKNNKWFMMMEYQKSRTDKVEWDETGAHHRFDDAEKWAGIFEKPQRDDWQKPDELINSLGIAADAVITDIGSATGYFPVRFAQVATEGKVYGVDIEQTLVDYLNNRAKKESLSNLVSILGQPDDPKIPEKSDLVFICNTYHHIRDRGDYFENMKQYMQPGGRLVIVDFKKGDLPVGPPDEHKLPLETVTRELEGAGYRQVSHALELPYQYVLVFNLPS</sequence>